<dbReference type="Pfam" id="PF07963">
    <property type="entry name" value="N_methyl"/>
    <property type="match status" value="1"/>
</dbReference>
<feature type="transmembrane region" description="Helical" evidence="6">
    <location>
        <begin position="21"/>
        <end position="43"/>
    </location>
</feature>
<dbReference type="PROSITE" id="PS00409">
    <property type="entry name" value="PROKAR_NTER_METHYL"/>
    <property type="match status" value="1"/>
</dbReference>
<dbReference type="EMBL" id="FRCS01000003">
    <property type="protein sequence ID" value="SHN20901.1"/>
    <property type="molecule type" value="Genomic_DNA"/>
</dbReference>
<protein>
    <submittedName>
        <fullName evidence="7">Type IV pilus assembly protein PilA</fullName>
    </submittedName>
</protein>
<dbReference type="GO" id="GO:0015628">
    <property type="term" value="P:protein secretion by the type II secretion system"/>
    <property type="evidence" value="ECO:0007669"/>
    <property type="project" value="InterPro"/>
</dbReference>
<sequence length="159" mass="16731">MTALLRRLPGRENDRDERGFTLIELLVVVVIIGVLIAIAVPLYSNYKKGAANTSASSDVRGAISAVEQFYTANGNTYPKTKVGDKSQNVTLEPETGTGTNGTITVSEGNTISFKNNGSSYLICGQNTDGGTVYFYNSASSKSVSKSSQTTLAACITSGN</sequence>
<keyword evidence="4 6" id="KW-1133">Transmembrane helix</keyword>
<dbReference type="OrthoDB" id="5194898at2"/>
<proteinExistence type="predicted"/>
<evidence type="ECO:0000256" key="2">
    <source>
        <dbReference type="ARBA" id="ARBA00022481"/>
    </source>
</evidence>
<dbReference type="PANTHER" id="PTHR30093:SF44">
    <property type="entry name" value="TYPE II SECRETION SYSTEM CORE PROTEIN G"/>
    <property type="match status" value="1"/>
</dbReference>
<dbReference type="GO" id="GO:0016020">
    <property type="term" value="C:membrane"/>
    <property type="evidence" value="ECO:0007669"/>
    <property type="project" value="UniProtKB-SubCell"/>
</dbReference>
<dbReference type="GO" id="GO:0015627">
    <property type="term" value="C:type II protein secretion system complex"/>
    <property type="evidence" value="ECO:0007669"/>
    <property type="project" value="InterPro"/>
</dbReference>
<gene>
    <name evidence="7" type="ORF">SAMN05443668_103681</name>
</gene>
<evidence type="ECO:0000256" key="3">
    <source>
        <dbReference type="ARBA" id="ARBA00022692"/>
    </source>
</evidence>
<keyword evidence="3 6" id="KW-0812">Transmembrane</keyword>
<comment type="subcellular location">
    <subcellularLocation>
        <location evidence="1">Membrane</location>
        <topology evidence="1">Single-pass membrane protein</topology>
    </subcellularLocation>
</comment>
<accession>A0A1M7PU31</accession>
<dbReference type="Gene3D" id="3.30.700.10">
    <property type="entry name" value="Glycoprotein, Type 4 Pilin"/>
    <property type="match status" value="1"/>
</dbReference>
<dbReference type="InterPro" id="IPR045584">
    <property type="entry name" value="Pilin-like"/>
</dbReference>
<dbReference type="NCBIfam" id="TIGR02532">
    <property type="entry name" value="IV_pilin_GFxxxE"/>
    <property type="match status" value="1"/>
</dbReference>
<evidence type="ECO:0000313" key="7">
    <source>
        <dbReference type="EMBL" id="SHN20901.1"/>
    </source>
</evidence>
<keyword evidence="2" id="KW-0488">Methylation</keyword>
<evidence type="ECO:0000256" key="6">
    <source>
        <dbReference type="SAM" id="Phobius"/>
    </source>
</evidence>
<dbReference type="Proteomes" id="UP000184440">
    <property type="component" value="Unassembled WGS sequence"/>
</dbReference>
<reference evidence="7 8" key="1">
    <citation type="submission" date="2016-11" db="EMBL/GenBank/DDBJ databases">
        <authorList>
            <person name="Jaros S."/>
            <person name="Januszkiewicz K."/>
            <person name="Wedrychowicz H."/>
        </authorList>
    </citation>
    <scope>NUCLEOTIDE SEQUENCE [LARGE SCALE GENOMIC DNA]</scope>
    <source>
        <strain evidence="7 8">DSM 46144</strain>
    </source>
</reference>
<organism evidence="7 8">
    <name type="scientific">Cryptosporangium aurantiacum</name>
    <dbReference type="NCBI Taxonomy" id="134849"/>
    <lineage>
        <taxon>Bacteria</taxon>
        <taxon>Bacillati</taxon>
        <taxon>Actinomycetota</taxon>
        <taxon>Actinomycetes</taxon>
        <taxon>Cryptosporangiales</taxon>
        <taxon>Cryptosporangiaceae</taxon>
        <taxon>Cryptosporangium</taxon>
    </lineage>
</organism>
<dbReference type="InterPro" id="IPR000983">
    <property type="entry name" value="Bac_GSPG_pilin"/>
</dbReference>
<dbReference type="RefSeq" id="WP_073256964.1">
    <property type="nucleotide sequence ID" value="NZ_FRCS01000003.1"/>
</dbReference>
<dbReference type="SUPFAM" id="SSF54523">
    <property type="entry name" value="Pili subunits"/>
    <property type="match status" value="1"/>
</dbReference>
<dbReference type="InterPro" id="IPR012902">
    <property type="entry name" value="N_methyl_site"/>
</dbReference>
<name>A0A1M7PU31_9ACTN</name>
<dbReference type="PANTHER" id="PTHR30093">
    <property type="entry name" value="GENERAL SECRETION PATHWAY PROTEIN G"/>
    <property type="match status" value="1"/>
</dbReference>
<dbReference type="PRINTS" id="PR00813">
    <property type="entry name" value="BCTERIALGSPG"/>
</dbReference>
<evidence type="ECO:0000256" key="4">
    <source>
        <dbReference type="ARBA" id="ARBA00022989"/>
    </source>
</evidence>
<dbReference type="AlphaFoldDB" id="A0A1M7PU31"/>
<evidence type="ECO:0000313" key="8">
    <source>
        <dbReference type="Proteomes" id="UP000184440"/>
    </source>
</evidence>
<evidence type="ECO:0000256" key="5">
    <source>
        <dbReference type="ARBA" id="ARBA00023136"/>
    </source>
</evidence>
<dbReference type="STRING" id="134849.SAMN05443668_103681"/>
<keyword evidence="8" id="KW-1185">Reference proteome</keyword>
<keyword evidence="5 6" id="KW-0472">Membrane</keyword>
<evidence type="ECO:0000256" key="1">
    <source>
        <dbReference type="ARBA" id="ARBA00004167"/>
    </source>
</evidence>